<dbReference type="SUPFAM" id="SSF55811">
    <property type="entry name" value="Nudix"/>
    <property type="match status" value="1"/>
</dbReference>
<dbReference type="KEGG" id="flh:EJ997_03690"/>
<sequence length="175" mass="19567">MSYSSIDPFQKQLKESYLVKVGADGEAMLWKPFGDQHITASCFVFSPDRSQILLTFHKKGQFWVQFGGHLEAGDDTLEAAAVREAREESGIEDLELTGGVVDLDRHDLHGGFTCSRHWDVGFAAIADPDAEFSVSDESEQVQWWPVDDLPSGVTPDLPLRIRRARLYLENVVEGN</sequence>
<dbReference type="InterPro" id="IPR000086">
    <property type="entry name" value="NUDIX_hydrolase_dom"/>
</dbReference>
<name>A0A3Q9G8J3_9ACTO</name>
<dbReference type="Pfam" id="PF00293">
    <property type="entry name" value="NUDIX"/>
    <property type="match status" value="1"/>
</dbReference>
<accession>A0A3Q9G8J3</accession>
<protein>
    <submittedName>
        <fullName evidence="3">NUDIX domain-containing protein</fullName>
    </submittedName>
</protein>
<dbReference type="CDD" id="cd03674">
    <property type="entry name" value="NUDIX_Hydrolase"/>
    <property type="match status" value="1"/>
</dbReference>
<dbReference type="PANTHER" id="PTHR43736">
    <property type="entry name" value="ADP-RIBOSE PYROPHOSPHATASE"/>
    <property type="match status" value="1"/>
</dbReference>
<dbReference type="Proteomes" id="UP000280344">
    <property type="component" value="Chromosome"/>
</dbReference>
<dbReference type="Gene3D" id="3.90.79.10">
    <property type="entry name" value="Nucleoside Triphosphate Pyrophosphohydrolase"/>
    <property type="match status" value="1"/>
</dbReference>
<evidence type="ECO:0000313" key="4">
    <source>
        <dbReference type="Proteomes" id="UP000280344"/>
    </source>
</evidence>
<dbReference type="InterPro" id="IPR015797">
    <property type="entry name" value="NUDIX_hydrolase-like_dom_sf"/>
</dbReference>
<comment type="similarity">
    <text evidence="1">Belongs to the Nudix hydrolase family.</text>
</comment>
<evidence type="ECO:0000259" key="2">
    <source>
        <dbReference type="PROSITE" id="PS51462"/>
    </source>
</evidence>
<gene>
    <name evidence="3" type="ORF">EJ997_03690</name>
</gene>
<evidence type="ECO:0000313" key="3">
    <source>
        <dbReference type="EMBL" id="AZQ78123.1"/>
    </source>
</evidence>
<dbReference type="AlphaFoldDB" id="A0A3Q9G8J3"/>
<dbReference type="PROSITE" id="PS51462">
    <property type="entry name" value="NUDIX"/>
    <property type="match status" value="1"/>
</dbReference>
<keyword evidence="4" id="KW-1185">Reference proteome</keyword>
<dbReference type="OrthoDB" id="129709at2"/>
<feature type="domain" description="Nudix hydrolase" evidence="2">
    <location>
        <begin position="35"/>
        <end position="172"/>
    </location>
</feature>
<reference evidence="3 4" key="1">
    <citation type="submission" date="2018-12" db="EMBL/GenBank/DDBJ databases">
        <title>Complete genome sequence of Flaviflexus sp. H23T48.</title>
        <authorList>
            <person name="Bae J.-W."/>
            <person name="Lee J.-Y."/>
        </authorList>
    </citation>
    <scope>NUCLEOTIDE SEQUENCE [LARGE SCALE GENOMIC DNA]</scope>
    <source>
        <strain evidence="3 4">H23T48</strain>
    </source>
</reference>
<proteinExistence type="inferred from homology"/>
<organism evidence="3 4">
    <name type="scientific">Flaviflexus ciconiae</name>
    <dbReference type="NCBI Taxonomy" id="2496867"/>
    <lineage>
        <taxon>Bacteria</taxon>
        <taxon>Bacillati</taxon>
        <taxon>Actinomycetota</taxon>
        <taxon>Actinomycetes</taxon>
        <taxon>Actinomycetales</taxon>
        <taxon>Actinomycetaceae</taxon>
        <taxon>Flaviflexus</taxon>
    </lineage>
</organism>
<dbReference type="EMBL" id="CP034593">
    <property type="protein sequence ID" value="AZQ78123.1"/>
    <property type="molecule type" value="Genomic_DNA"/>
</dbReference>
<dbReference type="PANTHER" id="PTHR43736:SF1">
    <property type="entry name" value="DIHYDRONEOPTERIN TRIPHOSPHATE DIPHOSPHATASE"/>
    <property type="match status" value="1"/>
</dbReference>
<evidence type="ECO:0000256" key="1">
    <source>
        <dbReference type="ARBA" id="ARBA00005582"/>
    </source>
</evidence>